<gene>
    <name evidence="2" type="ORF">BDV38DRAFT_277481</name>
</gene>
<reference evidence="2 3" key="1">
    <citation type="submission" date="2019-04" db="EMBL/GenBank/DDBJ databases">
        <title>Friends and foes A comparative genomics study of 23 Aspergillus species from section Flavi.</title>
        <authorList>
            <consortium name="DOE Joint Genome Institute"/>
            <person name="Kjaerbolling I."/>
            <person name="Vesth T."/>
            <person name="Frisvad J.C."/>
            <person name="Nybo J.L."/>
            <person name="Theobald S."/>
            <person name="Kildgaard S."/>
            <person name="Isbrandt T."/>
            <person name="Kuo A."/>
            <person name="Sato A."/>
            <person name="Lyhne E.K."/>
            <person name="Kogle M.E."/>
            <person name="Wiebenga A."/>
            <person name="Kun R.S."/>
            <person name="Lubbers R.J."/>
            <person name="Makela M.R."/>
            <person name="Barry K."/>
            <person name="Chovatia M."/>
            <person name="Clum A."/>
            <person name="Daum C."/>
            <person name="Haridas S."/>
            <person name="He G."/>
            <person name="LaButti K."/>
            <person name="Lipzen A."/>
            <person name="Mondo S."/>
            <person name="Riley R."/>
            <person name="Salamov A."/>
            <person name="Simmons B.A."/>
            <person name="Magnuson J.K."/>
            <person name="Henrissat B."/>
            <person name="Mortensen U.H."/>
            <person name="Larsen T.O."/>
            <person name="Devries R.P."/>
            <person name="Grigoriev I.V."/>
            <person name="Machida M."/>
            <person name="Baker S.E."/>
            <person name="Andersen M.R."/>
        </authorList>
    </citation>
    <scope>NUCLEOTIDE SEQUENCE [LARGE SCALE GENOMIC DNA]</scope>
    <source>
        <strain evidence="2 3">CBS 117625</strain>
    </source>
</reference>
<proteinExistence type="predicted"/>
<feature type="signal peptide" evidence="1">
    <location>
        <begin position="1"/>
        <end position="18"/>
    </location>
</feature>
<dbReference type="Proteomes" id="UP000325672">
    <property type="component" value="Unassembled WGS sequence"/>
</dbReference>
<organism evidence="2 3">
    <name type="scientific">Aspergillus pseudotamarii</name>
    <dbReference type="NCBI Taxonomy" id="132259"/>
    <lineage>
        <taxon>Eukaryota</taxon>
        <taxon>Fungi</taxon>
        <taxon>Dikarya</taxon>
        <taxon>Ascomycota</taxon>
        <taxon>Pezizomycotina</taxon>
        <taxon>Eurotiomycetes</taxon>
        <taxon>Eurotiomycetidae</taxon>
        <taxon>Eurotiales</taxon>
        <taxon>Aspergillaceae</taxon>
        <taxon>Aspergillus</taxon>
        <taxon>Aspergillus subgen. Circumdati</taxon>
    </lineage>
</organism>
<evidence type="ECO:0000313" key="3">
    <source>
        <dbReference type="Proteomes" id="UP000325672"/>
    </source>
</evidence>
<dbReference type="OrthoDB" id="4391542at2759"/>
<protein>
    <submittedName>
        <fullName evidence="2">Uncharacterized protein</fullName>
    </submittedName>
</protein>
<feature type="chain" id="PRO_5024828534" evidence="1">
    <location>
        <begin position="19"/>
        <end position="342"/>
    </location>
</feature>
<dbReference type="EMBL" id="ML743552">
    <property type="protein sequence ID" value="KAE8143461.1"/>
    <property type="molecule type" value="Genomic_DNA"/>
</dbReference>
<dbReference type="RefSeq" id="XP_031919524.1">
    <property type="nucleotide sequence ID" value="XM_032058502.1"/>
</dbReference>
<sequence length="342" mass="38181">MKLSSVGFYSLLWSSVSADFLAARSFDHGNNVELGELRDVHDFYSILEQSSSQVGQNGSYEWEDITIFETLDGIEGTSELVDPSSLPGTSLVARQNQCTDLTGITKMVCDNMPSRWWFWGAGGPLIIYYLPKAIGHWLNDVAVAIQAGRNLRRVWRDGSSGPNGLDPHTELKIRDITSHDELKVRDHGIDYHFSLPYMLDSQGKPEASSLSRRSDLGEGIEATLSHDYVYSERDETLYYKGTNGAFSVSDPDAESSSNGRLAARRPTHDYTIVMSVVKRSQANTIARPSCIAQLLKYHIDKSSEKNRFACRPIDNKGSWRATMHLMINHGKRNLGTYGTCCN</sequence>
<accession>A0A5N6TBG4</accession>
<keyword evidence="1" id="KW-0732">Signal</keyword>
<keyword evidence="3" id="KW-1185">Reference proteome</keyword>
<evidence type="ECO:0000313" key="2">
    <source>
        <dbReference type="EMBL" id="KAE8143461.1"/>
    </source>
</evidence>
<dbReference type="AlphaFoldDB" id="A0A5N6TBG4"/>
<evidence type="ECO:0000256" key="1">
    <source>
        <dbReference type="SAM" id="SignalP"/>
    </source>
</evidence>
<dbReference type="GeneID" id="43642712"/>
<name>A0A5N6TBG4_ASPPS</name>